<dbReference type="Proteomes" id="UP000054564">
    <property type="component" value="Unassembled WGS sequence"/>
</dbReference>
<evidence type="ECO:0000313" key="3">
    <source>
        <dbReference type="EMBL" id="KNE94945.1"/>
    </source>
</evidence>
<keyword evidence="4" id="KW-1185">Reference proteome</keyword>
<dbReference type="SUPFAM" id="SSF47823">
    <property type="entry name" value="lambda integrase-like, N-terminal domain"/>
    <property type="match status" value="1"/>
</dbReference>
<name>A0A0L0V6K8_9BASI</name>
<dbReference type="InterPro" id="IPR052925">
    <property type="entry name" value="Phage_Integrase-like_Recomb"/>
</dbReference>
<accession>A0A0L0V6K8</accession>
<evidence type="ECO:0000256" key="2">
    <source>
        <dbReference type="ARBA" id="ARBA00023172"/>
    </source>
</evidence>
<dbReference type="Gene3D" id="1.10.443.10">
    <property type="entry name" value="Intergrase catalytic core"/>
    <property type="match status" value="1"/>
</dbReference>
<dbReference type="OrthoDB" id="2794913at2759"/>
<comment type="caution">
    <text evidence="3">The sequence shown here is derived from an EMBL/GenBank/DDBJ whole genome shotgun (WGS) entry which is preliminary data.</text>
</comment>
<organism evidence="3 4">
    <name type="scientific">Puccinia striiformis f. sp. tritici PST-78</name>
    <dbReference type="NCBI Taxonomy" id="1165861"/>
    <lineage>
        <taxon>Eukaryota</taxon>
        <taxon>Fungi</taxon>
        <taxon>Dikarya</taxon>
        <taxon>Basidiomycota</taxon>
        <taxon>Pucciniomycotina</taxon>
        <taxon>Pucciniomycetes</taxon>
        <taxon>Pucciniales</taxon>
        <taxon>Pucciniaceae</taxon>
        <taxon>Puccinia</taxon>
    </lineage>
</organism>
<dbReference type="InterPro" id="IPR011010">
    <property type="entry name" value="DNA_brk_join_enz"/>
</dbReference>
<dbReference type="InterPro" id="IPR010998">
    <property type="entry name" value="Integrase_recombinase_N"/>
</dbReference>
<dbReference type="InterPro" id="IPR013762">
    <property type="entry name" value="Integrase-like_cat_sf"/>
</dbReference>
<dbReference type="GO" id="GO:0003677">
    <property type="term" value="F:DNA binding"/>
    <property type="evidence" value="ECO:0007669"/>
    <property type="project" value="UniProtKB-KW"/>
</dbReference>
<dbReference type="GO" id="GO:0015074">
    <property type="term" value="P:DNA integration"/>
    <property type="evidence" value="ECO:0007669"/>
    <property type="project" value="InterPro"/>
</dbReference>
<evidence type="ECO:0000256" key="1">
    <source>
        <dbReference type="ARBA" id="ARBA00023125"/>
    </source>
</evidence>
<reference evidence="4" key="1">
    <citation type="submission" date="2014-03" db="EMBL/GenBank/DDBJ databases">
        <title>The Genome Sequence of Puccinia striiformis f. sp. tritici PST-78.</title>
        <authorList>
            <consortium name="The Broad Institute Genome Sequencing Platform"/>
            <person name="Cuomo C."/>
            <person name="Hulbert S."/>
            <person name="Chen X."/>
            <person name="Walker B."/>
            <person name="Young S.K."/>
            <person name="Zeng Q."/>
            <person name="Gargeya S."/>
            <person name="Fitzgerald M."/>
            <person name="Haas B."/>
            <person name="Abouelleil A."/>
            <person name="Alvarado L."/>
            <person name="Arachchi H.M."/>
            <person name="Berlin A.M."/>
            <person name="Chapman S.B."/>
            <person name="Goldberg J."/>
            <person name="Griggs A."/>
            <person name="Gujja S."/>
            <person name="Hansen M."/>
            <person name="Howarth C."/>
            <person name="Imamovic A."/>
            <person name="Larimer J."/>
            <person name="McCowan C."/>
            <person name="Montmayeur A."/>
            <person name="Murphy C."/>
            <person name="Neiman D."/>
            <person name="Pearson M."/>
            <person name="Priest M."/>
            <person name="Roberts A."/>
            <person name="Saif S."/>
            <person name="Shea T."/>
            <person name="Sisk P."/>
            <person name="Sykes S."/>
            <person name="Wortman J."/>
            <person name="Nusbaum C."/>
            <person name="Birren B."/>
        </authorList>
    </citation>
    <scope>NUCLEOTIDE SEQUENCE [LARGE SCALE GENOMIC DNA]</scope>
    <source>
        <strain evidence="4">race PST-78</strain>
    </source>
</reference>
<dbReference type="AlphaFoldDB" id="A0A0L0V6K8"/>
<dbReference type="Gene3D" id="1.10.150.130">
    <property type="match status" value="1"/>
</dbReference>
<dbReference type="EMBL" id="AJIL01000106">
    <property type="protein sequence ID" value="KNE94945.1"/>
    <property type="molecule type" value="Genomic_DNA"/>
</dbReference>
<evidence type="ECO:0000313" key="4">
    <source>
        <dbReference type="Proteomes" id="UP000054564"/>
    </source>
</evidence>
<protein>
    <recommendedName>
        <fullName evidence="5">Tyr recombinase domain-containing protein</fullName>
    </recommendedName>
</protein>
<dbReference type="GO" id="GO:0006310">
    <property type="term" value="P:DNA recombination"/>
    <property type="evidence" value="ECO:0007669"/>
    <property type="project" value="UniProtKB-KW"/>
</dbReference>
<proteinExistence type="predicted"/>
<evidence type="ECO:0008006" key="5">
    <source>
        <dbReference type="Google" id="ProtNLM"/>
    </source>
</evidence>
<dbReference type="PANTHER" id="PTHR34605">
    <property type="entry name" value="PHAGE_INTEGRASE DOMAIN-CONTAINING PROTEIN"/>
    <property type="match status" value="1"/>
</dbReference>
<keyword evidence="1" id="KW-0238">DNA-binding</keyword>
<keyword evidence="2" id="KW-0233">DNA recombination</keyword>
<dbReference type="SUPFAM" id="SSF56349">
    <property type="entry name" value="DNA breaking-rejoining enzymes"/>
    <property type="match status" value="1"/>
</dbReference>
<sequence length="406" mass="44916">MDESFISSIQDFTSDGVILKAPSEMDLHVLNGWGLVTLKGYNSAVRKFLMYMQTVGRKFRLPAQANDIYNFCFWCGKSSASKNTWEISATTLKKYLSGLKAWHDYHGLPYPIGIDRKVGLMLKSSAKEDVKRPKKNPKAAIKLHHLLAIADSFLEGSEEDLAILDLSIVAFWGMARLGEITYANRTGRITIDGGPRKEDVMISRDLHSAIITLRNAKTSKPGELQYIRLVALGNALCPVLAVRRRISSCKNLDDSIFGFETSSGRSNLTKYTVISRLKKLWGSSGDGQLSGHSFRVGGASLRNALGVWFDSLSLELVLVSLGCHQDQDYSSRGRKTFPFYPNTGCFELPPYRSGNRYSYKGLLTLGRAGRTPLEKCAEKERRCIGLPVTRTAGGGHQSPSPRVHGA</sequence>
<gene>
    <name evidence="3" type="ORF">PSTG_11736</name>
</gene>
<dbReference type="STRING" id="1165861.A0A0L0V6K8"/>
<dbReference type="PANTHER" id="PTHR34605:SF3">
    <property type="entry name" value="P CELL-TYPE AGGLUTINATION PROTEIN MAP4-LIKE-RELATED"/>
    <property type="match status" value="1"/>
</dbReference>